<dbReference type="Proteomes" id="UP000630353">
    <property type="component" value="Unassembled WGS sequence"/>
</dbReference>
<dbReference type="AlphaFoldDB" id="A0A918XVH3"/>
<name>A0A918XVH3_9PROT</name>
<gene>
    <name evidence="1" type="ORF">GCM10017083_42140</name>
</gene>
<organism evidence="1 2">
    <name type="scientific">Thalassobaculum fulvum</name>
    <dbReference type="NCBI Taxonomy" id="1633335"/>
    <lineage>
        <taxon>Bacteria</taxon>
        <taxon>Pseudomonadati</taxon>
        <taxon>Pseudomonadota</taxon>
        <taxon>Alphaproteobacteria</taxon>
        <taxon>Rhodospirillales</taxon>
        <taxon>Thalassobaculaceae</taxon>
        <taxon>Thalassobaculum</taxon>
    </lineage>
</organism>
<reference evidence="1" key="2">
    <citation type="submission" date="2020-09" db="EMBL/GenBank/DDBJ databases">
        <authorList>
            <person name="Sun Q."/>
            <person name="Kim S."/>
        </authorList>
    </citation>
    <scope>NUCLEOTIDE SEQUENCE</scope>
    <source>
        <strain evidence="1">KCTC 42651</strain>
    </source>
</reference>
<dbReference type="EMBL" id="BMZS01000010">
    <property type="protein sequence ID" value="GHD58734.1"/>
    <property type="molecule type" value="Genomic_DNA"/>
</dbReference>
<protein>
    <submittedName>
        <fullName evidence="1">Uncharacterized protein</fullName>
    </submittedName>
</protein>
<accession>A0A918XVH3</accession>
<keyword evidence="2" id="KW-1185">Reference proteome</keyword>
<evidence type="ECO:0000313" key="1">
    <source>
        <dbReference type="EMBL" id="GHD58734.1"/>
    </source>
</evidence>
<reference evidence="1" key="1">
    <citation type="journal article" date="2014" name="Int. J. Syst. Evol. Microbiol.">
        <title>Complete genome sequence of Corynebacterium casei LMG S-19264T (=DSM 44701T), isolated from a smear-ripened cheese.</title>
        <authorList>
            <consortium name="US DOE Joint Genome Institute (JGI-PGF)"/>
            <person name="Walter F."/>
            <person name="Albersmeier A."/>
            <person name="Kalinowski J."/>
            <person name="Ruckert C."/>
        </authorList>
    </citation>
    <scope>NUCLEOTIDE SEQUENCE</scope>
    <source>
        <strain evidence="1">KCTC 42651</strain>
    </source>
</reference>
<comment type="caution">
    <text evidence="1">The sequence shown here is derived from an EMBL/GenBank/DDBJ whole genome shotgun (WGS) entry which is preliminary data.</text>
</comment>
<sequence>MRGREPFYVGYLKTPRPLLGFLAVLAGAVLGASAVLAVTLVTAQGDWGDAAFRWGEGYQTRTGILRVEPYPVLYLPPDSEHPRGRAIPLSGQGKRGVREKAAGLDGGPVDVGGFLLRAGDREMIQVGGEVGLRAAADAAALAGFAGPVSEPVGPRTLRGEIVDSKCYLGAMRPGQGKTHKLCANLCLIGGIPPLFVVYRADGPPELLLLADADGGPVTAALLDDTARYVELSGTVERRADLLVFRVDPASLRPL</sequence>
<dbReference type="RefSeq" id="WP_189993312.1">
    <property type="nucleotide sequence ID" value="NZ_BMZS01000010.1"/>
</dbReference>
<evidence type="ECO:0000313" key="2">
    <source>
        <dbReference type="Proteomes" id="UP000630353"/>
    </source>
</evidence>
<proteinExistence type="predicted"/>